<dbReference type="Pfam" id="PF10711">
    <property type="entry name" value="DUF2513"/>
    <property type="match status" value="1"/>
</dbReference>
<dbReference type="RefSeq" id="WP_158740533.1">
    <property type="nucleotide sequence ID" value="NZ_WSLF01000007.1"/>
</dbReference>
<reference evidence="1 2" key="1">
    <citation type="submission" date="2019-12" db="EMBL/GenBank/DDBJ databases">
        <title>Defluviitalea raffinosedens, isolated from a biogas fermenter, genome sequencing and characterization.</title>
        <authorList>
            <person name="Rettenmaier R."/>
            <person name="Schneider M."/>
            <person name="Neuhaus K."/>
            <person name="Liebl W."/>
            <person name="Zverlov V."/>
        </authorList>
    </citation>
    <scope>NUCLEOTIDE SEQUENCE [LARGE SCALE GENOMIC DNA]</scope>
    <source>
        <strain evidence="1 2">249c-K6</strain>
    </source>
</reference>
<proteinExistence type="predicted"/>
<comment type="caution">
    <text evidence="1">The sequence shown here is derived from an EMBL/GenBank/DDBJ whole genome shotgun (WGS) entry which is preliminary data.</text>
</comment>
<accession>A0A7C8HFE7</accession>
<keyword evidence="2" id="KW-1185">Reference proteome</keyword>
<dbReference type="OrthoDB" id="6960201at2"/>
<organism evidence="1 2">
    <name type="scientific">Defluviitalea raffinosedens</name>
    <dbReference type="NCBI Taxonomy" id="1450156"/>
    <lineage>
        <taxon>Bacteria</taxon>
        <taxon>Bacillati</taxon>
        <taxon>Bacillota</taxon>
        <taxon>Clostridia</taxon>
        <taxon>Lachnospirales</taxon>
        <taxon>Defluviitaleaceae</taxon>
        <taxon>Defluviitalea</taxon>
    </lineage>
</organism>
<evidence type="ECO:0000313" key="2">
    <source>
        <dbReference type="Proteomes" id="UP000483018"/>
    </source>
</evidence>
<dbReference type="AlphaFoldDB" id="A0A7C8HFE7"/>
<protein>
    <submittedName>
        <fullName evidence="1">DUF2513 domain-containing protein</fullName>
    </submittedName>
</protein>
<dbReference type="Proteomes" id="UP000483018">
    <property type="component" value="Unassembled WGS sequence"/>
</dbReference>
<dbReference type="InterPro" id="IPR019650">
    <property type="entry name" value="DUF2513"/>
</dbReference>
<gene>
    <name evidence="1" type="ORF">GND95_08810</name>
</gene>
<sequence length="121" mass="14006">MKRNFDLIRHILLKIEESDSERMTIDDFVTDEYSPKEISFHIRLLLDVNYIEATSIRTLGSPFEEFIVQRITMFGYEYLDSVRDPKIWTETKAKLQKATSSVSLEIVKSVATKIISGMLGI</sequence>
<dbReference type="EMBL" id="WSLF01000007">
    <property type="protein sequence ID" value="KAE9633744.1"/>
    <property type="molecule type" value="Genomic_DNA"/>
</dbReference>
<name>A0A7C8HFE7_9FIRM</name>
<evidence type="ECO:0000313" key="1">
    <source>
        <dbReference type="EMBL" id="KAE9633744.1"/>
    </source>
</evidence>